<feature type="region of interest" description="Disordered" evidence="1">
    <location>
        <begin position="1"/>
        <end position="29"/>
    </location>
</feature>
<keyword evidence="3" id="KW-1185">Reference proteome</keyword>
<evidence type="ECO:0000313" key="2">
    <source>
        <dbReference type="EMBL" id="MPC83626.1"/>
    </source>
</evidence>
<organism evidence="2 3">
    <name type="scientific">Portunus trituberculatus</name>
    <name type="common">Swimming crab</name>
    <name type="synonym">Neptunus trituberculatus</name>
    <dbReference type="NCBI Taxonomy" id="210409"/>
    <lineage>
        <taxon>Eukaryota</taxon>
        <taxon>Metazoa</taxon>
        <taxon>Ecdysozoa</taxon>
        <taxon>Arthropoda</taxon>
        <taxon>Crustacea</taxon>
        <taxon>Multicrustacea</taxon>
        <taxon>Malacostraca</taxon>
        <taxon>Eumalacostraca</taxon>
        <taxon>Eucarida</taxon>
        <taxon>Decapoda</taxon>
        <taxon>Pleocyemata</taxon>
        <taxon>Brachyura</taxon>
        <taxon>Eubrachyura</taxon>
        <taxon>Portunoidea</taxon>
        <taxon>Portunidae</taxon>
        <taxon>Portuninae</taxon>
        <taxon>Portunus</taxon>
    </lineage>
</organism>
<gene>
    <name evidence="2" type="ORF">E2C01_078340</name>
</gene>
<sequence>MQKCPKEGLAWQPPRYRLQPGRGGGTSGRNTRGLDWLLVFGGRGAAPRRWEEMVPLLPIPRLPTFSSKFKSLT</sequence>
<dbReference type="Proteomes" id="UP000324222">
    <property type="component" value="Unassembled WGS sequence"/>
</dbReference>
<evidence type="ECO:0000313" key="3">
    <source>
        <dbReference type="Proteomes" id="UP000324222"/>
    </source>
</evidence>
<protein>
    <submittedName>
        <fullName evidence="2">Uncharacterized protein</fullName>
    </submittedName>
</protein>
<proteinExistence type="predicted"/>
<name>A0A5B7IPV9_PORTR</name>
<dbReference type="AlphaFoldDB" id="A0A5B7IPV9"/>
<comment type="caution">
    <text evidence="2">The sequence shown here is derived from an EMBL/GenBank/DDBJ whole genome shotgun (WGS) entry which is preliminary data.</text>
</comment>
<accession>A0A5B7IPV9</accession>
<reference evidence="2 3" key="1">
    <citation type="submission" date="2019-05" db="EMBL/GenBank/DDBJ databases">
        <title>Another draft genome of Portunus trituberculatus and its Hox gene families provides insights of decapod evolution.</title>
        <authorList>
            <person name="Jeong J.-H."/>
            <person name="Song I."/>
            <person name="Kim S."/>
            <person name="Choi T."/>
            <person name="Kim D."/>
            <person name="Ryu S."/>
            <person name="Kim W."/>
        </authorList>
    </citation>
    <scope>NUCLEOTIDE SEQUENCE [LARGE SCALE GENOMIC DNA]</scope>
    <source>
        <tissue evidence="2">Muscle</tissue>
    </source>
</reference>
<evidence type="ECO:0000256" key="1">
    <source>
        <dbReference type="SAM" id="MobiDB-lite"/>
    </source>
</evidence>
<dbReference type="EMBL" id="VSRR010062957">
    <property type="protein sequence ID" value="MPC83626.1"/>
    <property type="molecule type" value="Genomic_DNA"/>
</dbReference>